<dbReference type="Proteomes" id="UP000838756">
    <property type="component" value="Unassembled WGS sequence"/>
</dbReference>
<evidence type="ECO:0000313" key="1">
    <source>
        <dbReference type="EMBL" id="CAH2208116.1"/>
    </source>
</evidence>
<comment type="caution">
    <text evidence="1">The sequence shown here is derived from an EMBL/GenBank/DDBJ whole genome shotgun (WGS) entry which is preliminary data.</text>
</comment>
<dbReference type="OrthoDB" id="8173371at2759"/>
<gene>
    <name evidence="1" type="primary">jg19128</name>
    <name evidence="1" type="ORF">PAEG_LOCUS733</name>
</gene>
<dbReference type="EMBL" id="CAKXAJ010002320">
    <property type="protein sequence ID" value="CAH2208116.1"/>
    <property type="molecule type" value="Genomic_DNA"/>
</dbReference>
<accession>A0A8S4QDP4</accession>
<evidence type="ECO:0000313" key="2">
    <source>
        <dbReference type="Proteomes" id="UP000838756"/>
    </source>
</evidence>
<feature type="non-terminal residue" evidence="1">
    <location>
        <position position="1"/>
    </location>
</feature>
<organism evidence="1 2">
    <name type="scientific">Pararge aegeria aegeria</name>
    <dbReference type="NCBI Taxonomy" id="348720"/>
    <lineage>
        <taxon>Eukaryota</taxon>
        <taxon>Metazoa</taxon>
        <taxon>Ecdysozoa</taxon>
        <taxon>Arthropoda</taxon>
        <taxon>Hexapoda</taxon>
        <taxon>Insecta</taxon>
        <taxon>Pterygota</taxon>
        <taxon>Neoptera</taxon>
        <taxon>Endopterygota</taxon>
        <taxon>Lepidoptera</taxon>
        <taxon>Glossata</taxon>
        <taxon>Ditrysia</taxon>
        <taxon>Papilionoidea</taxon>
        <taxon>Nymphalidae</taxon>
        <taxon>Satyrinae</taxon>
        <taxon>Satyrini</taxon>
        <taxon>Parargina</taxon>
        <taxon>Pararge</taxon>
    </lineage>
</organism>
<sequence>CSSVGPYLERSWNASWSFGGRAAAARAASAGVWASWACAATLFLARCLTAPDFEVKRTGAYLKDPQQVGGNTRQLHLRSSCF</sequence>
<keyword evidence="2" id="KW-1185">Reference proteome</keyword>
<protein>
    <submittedName>
        <fullName evidence="1">Jg19128 protein</fullName>
    </submittedName>
</protein>
<proteinExistence type="predicted"/>
<reference evidence="1" key="1">
    <citation type="submission" date="2022-03" db="EMBL/GenBank/DDBJ databases">
        <authorList>
            <person name="Lindestad O."/>
        </authorList>
    </citation>
    <scope>NUCLEOTIDE SEQUENCE</scope>
</reference>
<name>A0A8S4QDP4_9NEOP</name>
<dbReference type="AlphaFoldDB" id="A0A8S4QDP4"/>